<dbReference type="EMBL" id="CAJNDS010002213">
    <property type="protein sequence ID" value="CAE7376403.1"/>
    <property type="molecule type" value="Genomic_DNA"/>
</dbReference>
<gene>
    <name evidence="1" type="ORF">SNAT2548_LOCUS20562</name>
</gene>
<dbReference type="Proteomes" id="UP000604046">
    <property type="component" value="Unassembled WGS sequence"/>
</dbReference>
<sequence>MYYVPPTGEVVWSVQRFFEACHPERAARNYFTLLQKIENALLRIFSKIFPEAEPPPWAATWSYTS</sequence>
<accession>A0A812QB23</accession>
<evidence type="ECO:0000313" key="2">
    <source>
        <dbReference type="Proteomes" id="UP000604046"/>
    </source>
</evidence>
<reference evidence="1" key="1">
    <citation type="submission" date="2021-02" db="EMBL/GenBank/DDBJ databases">
        <authorList>
            <person name="Dougan E. K."/>
            <person name="Rhodes N."/>
            <person name="Thang M."/>
            <person name="Chan C."/>
        </authorList>
    </citation>
    <scope>NUCLEOTIDE SEQUENCE</scope>
</reference>
<evidence type="ECO:0000313" key="1">
    <source>
        <dbReference type="EMBL" id="CAE7376403.1"/>
    </source>
</evidence>
<dbReference type="AlphaFoldDB" id="A0A812QB23"/>
<protein>
    <submittedName>
        <fullName evidence="1">Uncharacterized protein</fullName>
    </submittedName>
</protein>
<comment type="caution">
    <text evidence="1">The sequence shown here is derived from an EMBL/GenBank/DDBJ whole genome shotgun (WGS) entry which is preliminary data.</text>
</comment>
<name>A0A812QB23_9DINO</name>
<keyword evidence="2" id="KW-1185">Reference proteome</keyword>
<organism evidence="1 2">
    <name type="scientific">Symbiodinium natans</name>
    <dbReference type="NCBI Taxonomy" id="878477"/>
    <lineage>
        <taxon>Eukaryota</taxon>
        <taxon>Sar</taxon>
        <taxon>Alveolata</taxon>
        <taxon>Dinophyceae</taxon>
        <taxon>Suessiales</taxon>
        <taxon>Symbiodiniaceae</taxon>
        <taxon>Symbiodinium</taxon>
    </lineage>
</organism>
<proteinExistence type="predicted"/>